<dbReference type="RefSeq" id="WP_061833654.1">
    <property type="nucleotide sequence ID" value="NZ_LUKE01000001.1"/>
</dbReference>
<keyword evidence="1" id="KW-0732">Signal</keyword>
<sequence length="157" mass="17883">MKLHVVSNYFLAFILISVASLSSASAQNLCVVSSKRTSLAMDQRDDVRMKCMKTNKAKLSTKSCLQVANSMEYSNNAEDARLICLYELKKQPRLSECLAIAENMEYPDSGDEARWECIRRFNRVISKKECRKVAQKMSYPGNSRRATMYCSEELLAK</sequence>
<organism evidence="2 3">
    <name type="scientific">Bdellovibrio bacteriovorus</name>
    <dbReference type="NCBI Taxonomy" id="959"/>
    <lineage>
        <taxon>Bacteria</taxon>
        <taxon>Pseudomonadati</taxon>
        <taxon>Bdellovibrionota</taxon>
        <taxon>Bdellovibrionia</taxon>
        <taxon>Bdellovibrionales</taxon>
        <taxon>Pseudobdellovibrionaceae</taxon>
        <taxon>Bdellovibrio</taxon>
    </lineage>
</organism>
<dbReference type="AlphaFoldDB" id="A0A150WNW4"/>
<comment type="caution">
    <text evidence="2">The sequence shown here is derived from an EMBL/GenBank/DDBJ whole genome shotgun (WGS) entry which is preliminary data.</text>
</comment>
<evidence type="ECO:0000256" key="1">
    <source>
        <dbReference type="SAM" id="SignalP"/>
    </source>
</evidence>
<feature type="chain" id="PRO_5007573356" evidence="1">
    <location>
        <begin position="27"/>
        <end position="157"/>
    </location>
</feature>
<gene>
    <name evidence="2" type="ORF">AZI86_03205</name>
</gene>
<reference evidence="2 3" key="1">
    <citation type="submission" date="2016-03" db="EMBL/GenBank/DDBJ databases">
        <authorList>
            <person name="Ploux O."/>
        </authorList>
    </citation>
    <scope>NUCLEOTIDE SEQUENCE [LARGE SCALE GENOMIC DNA]</scope>
    <source>
        <strain evidence="2 3">R0</strain>
    </source>
</reference>
<dbReference type="Proteomes" id="UP000075320">
    <property type="component" value="Unassembled WGS sequence"/>
</dbReference>
<evidence type="ECO:0000313" key="3">
    <source>
        <dbReference type="Proteomes" id="UP000075320"/>
    </source>
</evidence>
<evidence type="ECO:0000313" key="2">
    <source>
        <dbReference type="EMBL" id="KYG66088.1"/>
    </source>
</evidence>
<dbReference type="OrthoDB" id="5293392at2"/>
<name>A0A150WNW4_BDEBC</name>
<proteinExistence type="predicted"/>
<accession>A0A150WNW4</accession>
<feature type="signal peptide" evidence="1">
    <location>
        <begin position="1"/>
        <end position="26"/>
    </location>
</feature>
<dbReference type="EMBL" id="LUKE01000001">
    <property type="protein sequence ID" value="KYG66088.1"/>
    <property type="molecule type" value="Genomic_DNA"/>
</dbReference>
<keyword evidence="3" id="KW-1185">Reference proteome</keyword>
<protein>
    <submittedName>
        <fullName evidence="2">Uncharacterized protein</fullName>
    </submittedName>
</protein>